<evidence type="ECO:0000313" key="1">
    <source>
        <dbReference type="EMBL" id="JAE10904.1"/>
    </source>
</evidence>
<protein>
    <submittedName>
        <fullName evidence="1">Uncharacterized protein</fullName>
    </submittedName>
</protein>
<reference evidence="1" key="1">
    <citation type="submission" date="2014-09" db="EMBL/GenBank/DDBJ databases">
        <authorList>
            <person name="Magalhaes I.L.F."/>
            <person name="Oliveira U."/>
            <person name="Santos F.R."/>
            <person name="Vidigal T.H.D.A."/>
            <person name="Brescovit A.D."/>
            <person name="Santos A.J."/>
        </authorList>
    </citation>
    <scope>NUCLEOTIDE SEQUENCE</scope>
    <source>
        <tissue evidence="1">Shoot tissue taken approximately 20 cm above the soil surface</tissue>
    </source>
</reference>
<name>A0A0A9FI40_ARUDO</name>
<organism evidence="1">
    <name type="scientific">Arundo donax</name>
    <name type="common">Giant reed</name>
    <name type="synonym">Donax arundinaceus</name>
    <dbReference type="NCBI Taxonomy" id="35708"/>
    <lineage>
        <taxon>Eukaryota</taxon>
        <taxon>Viridiplantae</taxon>
        <taxon>Streptophyta</taxon>
        <taxon>Embryophyta</taxon>
        <taxon>Tracheophyta</taxon>
        <taxon>Spermatophyta</taxon>
        <taxon>Magnoliopsida</taxon>
        <taxon>Liliopsida</taxon>
        <taxon>Poales</taxon>
        <taxon>Poaceae</taxon>
        <taxon>PACMAD clade</taxon>
        <taxon>Arundinoideae</taxon>
        <taxon>Arundineae</taxon>
        <taxon>Arundo</taxon>
    </lineage>
</organism>
<dbReference type="AlphaFoldDB" id="A0A0A9FI40"/>
<proteinExistence type="predicted"/>
<reference evidence="1" key="2">
    <citation type="journal article" date="2015" name="Data Brief">
        <title>Shoot transcriptome of the giant reed, Arundo donax.</title>
        <authorList>
            <person name="Barrero R.A."/>
            <person name="Guerrero F.D."/>
            <person name="Moolhuijzen P."/>
            <person name="Goolsby J.A."/>
            <person name="Tidwell J."/>
            <person name="Bellgard S.E."/>
            <person name="Bellgard M.I."/>
        </authorList>
    </citation>
    <scope>NUCLEOTIDE SEQUENCE</scope>
    <source>
        <tissue evidence="1">Shoot tissue taken approximately 20 cm above the soil surface</tissue>
    </source>
</reference>
<accession>A0A0A9FI40</accession>
<sequence>MAEATENHDRRWSLDLPMAPCQPELHETAVPRQESFLVAPLQGSSGGAGARDQVQVVGGHSSICEIEMGLWWIATGLLPRV</sequence>
<dbReference type="EMBL" id="GBRH01186992">
    <property type="protein sequence ID" value="JAE10904.1"/>
    <property type="molecule type" value="Transcribed_RNA"/>
</dbReference>